<evidence type="ECO:0008006" key="3">
    <source>
        <dbReference type="Google" id="ProtNLM"/>
    </source>
</evidence>
<reference evidence="2" key="1">
    <citation type="journal article" date="2019" name="Int. J. Syst. Evol. Microbiol.">
        <title>The Global Catalogue of Microorganisms (GCM) 10K type strain sequencing project: providing services to taxonomists for standard genome sequencing and annotation.</title>
        <authorList>
            <consortium name="The Broad Institute Genomics Platform"/>
            <consortium name="The Broad Institute Genome Sequencing Center for Infectious Disease"/>
            <person name="Wu L."/>
            <person name="Ma J."/>
        </authorList>
    </citation>
    <scope>NUCLEOTIDE SEQUENCE [LARGE SCALE GENOMIC DNA]</scope>
    <source>
        <strain evidence="2">CGMCC 1.15461</strain>
    </source>
</reference>
<dbReference type="EMBL" id="BMJE01000003">
    <property type="protein sequence ID" value="GGB76831.1"/>
    <property type="molecule type" value="Genomic_DNA"/>
</dbReference>
<sequence>MGVETYNFTKGEVYCLETNNMFVSDIILSNDAFDSEKTVVINSLSRNTKVYLLPPYRDKNKRGLKKVGLHPKIGTCELDFLKFVIDREIDDYQFIIFGLAAMTFEGVDFLKDYLRLKIKGKDKVAVLIDYDPKYREKVILLK</sequence>
<comment type="caution">
    <text evidence="1">The sequence shown here is derived from an EMBL/GenBank/DDBJ whole genome shotgun (WGS) entry which is preliminary data.</text>
</comment>
<organism evidence="1 2">
    <name type="scientific">Flavobacterium suaedae</name>
    <dbReference type="NCBI Taxonomy" id="1767027"/>
    <lineage>
        <taxon>Bacteria</taxon>
        <taxon>Pseudomonadati</taxon>
        <taxon>Bacteroidota</taxon>
        <taxon>Flavobacteriia</taxon>
        <taxon>Flavobacteriales</taxon>
        <taxon>Flavobacteriaceae</taxon>
        <taxon>Flavobacterium</taxon>
    </lineage>
</organism>
<accession>A0ABQ1JU00</accession>
<proteinExistence type="predicted"/>
<evidence type="ECO:0000313" key="2">
    <source>
        <dbReference type="Proteomes" id="UP000615760"/>
    </source>
</evidence>
<protein>
    <recommendedName>
        <fullName evidence="3">IPExxxVDY family protein</fullName>
    </recommendedName>
</protein>
<keyword evidence="2" id="KW-1185">Reference proteome</keyword>
<dbReference type="RefSeq" id="WP_188620741.1">
    <property type="nucleotide sequence ID" value="NZ_BMJE01000003.1"/>
</dbReference>
<name>A0ABQ1JU00_9FLAO</name>
<dbReference type="Proteomes" id="UP000615760">
    <property type="component" value="Unassembled WGS sequence"/>
</dbReference>
<gene>
    <name evidence="1" type="ORF">GCM10007424_16080</name>
</gene>
<evidence type="ECO:0000313" key="1">
    <source>
        <dbReference type="EMBL" id="GGB76831.1"/>
    </source>
</evidence>